<protein>
    <submittedName>
        <fullName evidence="3">Flagellar biosynthesis protein FlhG</fullName>
    </submittedName>
</protein>
<dbReference type="GO" id="GO:0009898">
    <property type="term" value="C:cytoplasmic side of plasma membrane"/>
    <property type="evidence" value="ECO:0007669"/>
    <property type="project" value="TreeGrafter"/>
</dbReference>
<accession>A0A1H3NI65</accession>
<dbReference type="InterPro" id="IPR033756">
    <property type="entry name" value="YlxH/NBP35"/>
</dbReference>
<reference evidence="3 4" key="1">
    <citation type="submission" date="2016-10" db="EMBL/GenBank/DDBJ databases">
        <authorList>
            <person name="de Groot N.N."/>
        </authorList>
    </citation>
    <scope>NUCLEOTIDE SEQUENCE [LARGE SCALE GENOMIC DNA]</scope>
    <source>
        <strain evidence="3 4">DSM 24677</strain>
    </source>
</reference>
<dbReference type="PANTHER" id="PTHR43384">
    <property type="entry name" value="SEPTUM SITE-DETERMINING PROTEIN MIND HOMOLOG, CHLOROPLASTIC-RELATED"/>
    <property type="match status" value="1"/>
</dbReference>
<dbReference type="SUPFAM" id="SSF52540">
    <property type="entry name" value="P-loop containing nucleoside triphosphate hydrolases"/>
    <property type="match status" value="1"/>
</dbReference>
<gene>
    <name evidence="3" type="ORF">SAMN05444486_1102</name>
</gene>
<dbReference type="InterPro" id="IPR025501">
    <property type="entry name" value="MinD_FleN"/>
</dbReference>
<keyword evidence="3" id="KW-0282">Flagellum</keyword>
<name>A0A1H3NI65_9RHOB</name>
<proteinExistence type="predicted"/>
<dbReference type="EMBL" id="FNPR01000010">
    <property type="protein sequence ID" value="SDY88626.1"/>
    <property type="molecule type" value="Genomic_DNA"/>
</dbReference>
<evidence type="ECO:0000256" key="1">
    <source>
        <dbReference type="ARBA" id="ARBA00022741"/>
    </source>
</evidence>
<dbReference type="Pfam" id="PF10609">
    <property type="entry name" value="ParA"/>
    <property type="match status" value="1"/>
</dbReference>
<organism evidence="3 4">
    <name type="scientific">Lentibacter algarum</name>
    <dbReference type="NCBI Taxonomy" id="576131"/>
    <lineage>
        <taxon>Bacteria</taxon>
        <taxon>Pseudomonadati</taxon>
        <taxon>Pseudomonadota</taxon>
        <taxon>Alphaproteobacteria</taxon>
        <taxon>Rhodobacterales</taxon>
        <taxon>Roseobacteraceae</taxon>
        <taxon>Lentibacter</taxon>
    </lineage>
</organism>
<dbReference type="InterPro" id="IPR050625">
    <property type="entry name" value="ParA/MinD_ATPase"/>
</dbReference>
<dbReference type="GO" id="GO:0051782">
    <property type="term" value="P:negative regulation of cell division"/>
    <property type="evidence" value="ECO:0007669"/>
    <property type="project" value="TreeGrafter"/>
</dbReference>
<keyword evidence="4" id="KW-1185">Reference proteome</keyword>
<dbReference type="Proteomes" id="UP000199026">
    <property type="component" value="Unassembled WGS sequence"/>
</dbReference>
<keyword evidence="3" id="KW-0969">Cilium</keyword>
<dbReference type="InterPro" id="IPR027417">
    <property type="entry name" value="P-loop_NTPase"/>
</dbReference>
<dbReference type="AlphaFoldDB" id="A0A1H3NI65"/>
<dbReference type="OrthoDB" id="9804460at2"/>
<dbReference type="STRING" id="576131.SAMN05444486_1102"/>
<keyword evidence="1" id="KW-0547">Nucleotide-binding</keyword>
<dbReference type="GO" id="GO:0005524">
    <property type="term" value="F:ATP binding"/>
    <property type="evidence" value="ECO:0007669"/>
    <property type="project" value="UniProtKB-KW"/>
</dbReference>
<dbReference type="CDD" id="cd02038">
    <property type="entry name" value="FlhG-like"/>
    <property type="match status" value="1"/>
</dbReference>
<dbReference type="GO" id="GO:0016887">
    <property type="term" value="F:ATP hydrolysis activity"/>
    <property type="evidence" value="ECO:0007669"/>
    <property type="project" value="TreeGrafter"/>
</dbReference>
<dbReference type="GO" id="GO:0005829">
    <property type="term" value="C:cytosol"/>
    <property type="evidence" value="ECO:0007669"/>
    <property type="project" value="TreeGrafter"/>
</dbReference>
<evidence type="ECO:0000313" key="3">
    <source>
        <dbReference type="EMBL" id="SDY88626.1"/>
    </source>
</evidence>
<dbReference type="Gene3D" id="3.40.50.300">
    <property type="entry name" value="P-loop containing nucleotide triphosphate hydrolases"/>
    <property type="match status" value="1"/>
</dbReference>
<dbReference type="InterPro" id="IPR033875">
    <property type="entry name" value="FlhG"/>
</dbReference>
<dbReference type="PIRSF" id="PIRSF003092">
    <property type="entry name" value="MinD"/>
    <property type="match status" value="1"/>
</dbReference>
<evidence type="ECO:0000256" key="2">
    <source>
        <dbReference type="ARBA" id="ARBA00022840"/>
    </source>
</evidence>
<dbReference type="PANTHER" id="PTHR43384:SF4">
    <property type="entry name" value="CELLULOSE BIOSYNTHESIS PROTEIN BCSQ-RELATED"/>
    <property type="match status" value="1"/>
</dbReference>
<keyword evidence="3" id="KW-0966">Cell projection</keyword>
<evidence type="ECO:0000313" key="4">
    <source>
        <dbReference type="Proteomes" id="UP000199026"/>
    </source>
</evidence>
<dbReference type="GeneID" id="78125947"/>
<dbReference type="RefSeq" id="WP_089894572.1">
    <property type="nucleotide sequence ID" value="NZ_FNPR01000010.1"/>
</dbReference>
<sequence length="269" mass="29020">MTHSITIASGKGGVGKTCVAVNLAIMYARLGHRVCLFDADFGLANSHILMGKNAAKTLRDALVGGVPLVEVIERGPQGVQLLAGGSGLTDMMNIDDTARFQLIRNVDALKESTDILITDAPAGASENALSFVAASQRVLVVVVAEPTSFMDAYAMIKAAYVEHGLRYFSVAINMAHDNVDARRNFEKFKAIAARFLDVELSYAGHVPFSAAMRRSIVQRKPLLAEANNTPDKELLAFKALAQAVLKAPMNIYEGIRFFADKDSEQETMG</sequence>
<keyword evidence="2" id="KW-0067">ATP-binding</keyword>